<keyword evidence="4" id="KW-1185">Reference proteome</keyword>
<feature type="region of interest" description="Disordered" evidence="1">
    <location>
        <begin position="140"/>
        <end position="159"/>
    </location>
</feature>
<sequence length="186" mass="20197">MLASTLWCTSLIIYRIVTVARAGGGLRDCHHVLEVLVESQALYSISLILYIAFLARNDISSIYFDTLAAVARRVAPTLLVGRVAAGHTRPDSSWQGSVTSGSLRFRNSTPESRSSQPNSMTSHDLEAPKREIDNEYGHFTSAADSREGGAREDGSEVQRGRDTIYCHCASAESLGDVSVNSESEIC</sequence>
<feature type="compositionally biased region" description="Basic and acidic residues" evidence="1">
    <location>
        <begin position="144"/>
        <end position="159"/>
    </location>
</feature>
<dbReference type="AlphaFoldDB" id="A0A2H3DIQ8"/>
<protein>
    <submittedName>
        <fullName evidence="3">Uncharacterized protein</fullName>
    </submittedName>
</protein>
<feature type="compositionally biased region" description="Polar residues" evidence="1">
    <location>
        <begin position="91"/>
        <end position="122"/>
    </location>
</feature>
<feature type="signal peptide" evidence="2">
    <location>
        <begin position="1"/>
        <end position="22"/>
    </location>
</feature>
<dbReference type="EMBL" id="KZ293664">
    <property type="protein sequence ID" value="PBK90748.1"/>
    <property type="molecule type" value="Genomic_DNA"/>
</dbReference>
<dbReference type="OrthoDB" id="2951147at2759"/>
<name>A0A2H3DIQ8_ARMGA</name>
<evidence type="ECO:0000256" key="1">
    <source>
        <dbReference type="SAM" id="MobiDB-lite"/>
    </source>
</evidence>
<gene>
    <name evidence="3" type="ORF">ARMGADRAFT_291857</name>
</gene>
<evidence type="ECO:0000313" key="3">
    <source>
        <dbReference type="EMBL" id="PBK90748.1"/>
    </source>
</evidence>
<proteinExistence type="predicted"/>
<feature type="chain" id="PRO_5013971152" evidence="2">
    <location>
        <begin position="23"/>
        <end position="186"/>
    </location>
</feature>
<evidence type="ECO:0000256" key="2">
    <source>
        <dbReference type="SAM" id="SignalP"/>
    </source>
</evidence>
<feature type="region of interest" description="Disordered" evidence="1">
    <location>
        <begin position="87"/>
        <end position="129"/>
    </location>
</feature>
<dbReference type="Proteomes" id="UP000217790">
    <property type="component" value="Unassembled WGS sequence"/>
</dbReference>
<evidence type="ECO:0000313" key="4">
    <source>
        <dbReference type="Proteomes" id="UP000217790"/>
    </source>
</evidence>
<organism evidence="3 4">
    <name type="scientific">Armillaria gallica</name>
    <name type="common">Bulbous honey fungus</name>
    <name type="synonym">Armillaria bulbosa</name>
    <dbReference type="NCBI Taxonomy" id="47427"/>
    <lineage>
        <taxon>Eukaryota</taxon>
        <taxon>Fungi</taxon>
        <taxon>Dikarya</taxon>
        <taxon>Basidiomycota</taxon>
        <taxon>Agaricomycotina</taxon>
        <taxon>Agaricomycetes</taxon>
        <taxon>Agaricomycetidae</taxon>
        <taxon>Agaricales</taxon>
        <taxon>Marasmiineae</taxon>
        <taxon>Physalacriaceae</taxon>
        <taxon>Armillaria</taxon>
    </lineage>
</organism>
<accession>A0A2H3DIQ8</accession>
<reference evidence="4" key="1">
    <citation type="journal article" date="2017" name="Nat. Ecol. Evol.">
        <title>Genome expansion and lineage-specific genetic innovations in the forest pathogenic fungi Armillaria.</title>
        <authorList>
            <person name="Sipos G."/>
            <person name="Prasanna A.N."/>
            <person name="Walter M.C."/>
            <person name="O'Connor E."/>
            <person name="Balint B."/>
            <person name="Krizsan K."/>
            <person name="Kiss B."/>
            <person name="Hess J."/>
            <person name="Varga T."/>
            <person name="Slot J."/>
            <person name="Riley R."/>
            <person name="Boka B."/>
            <person name="Rigling D."/>
            <person name="Barry K."/>
            <person name="Lee J."/>
            <person name="Mihaltcheva S."/>
            <person name="LaButti K."/>
            <person name="Lipzen A."/>
            <person name="Waldron R."/>
            <person name="Moloney N.M."/>
            <person name="Sperisen C."/>
            <person name="Kredics L."/>
            <person name="Vagvoelgyi C."/>
            <person name="Patrignani A."/>
            <person name="Fitzpatrick D."/>
            <person name="Nagy I."/>
            <person name="Doyle S."/>
            <person name="Anderson J.B."/>
            <person name="Grigoriev I.V."/>
            <person name="Gueldener U."/>
            <person name="Muensterkoetter M."/>
            <person name="Nagy L.G."/>
        </authorList>
    </citation>
    <scope>NUCLEOTIDE SEQUENCE [LARGE SCALE GENOMIC DNA]</scope>
    <source>
        <strain evidence="4">Ar21-2</strain>
    </source>
</reference>
<dbReference type="InParanoid" id="A0A2H3DIQ8"/>
<keyword evidence="2" id="KW-0732">Signal</keyword>